<comment type="caution">
    <text evidence="1">The sequence shown here is derived from an EMBL/GenBank/DDBJ whole genome shotgun (WGS) entry which is preliminary data.</text>
</comment>
<dbReference type="EMBL" id="QTSX02000100">
    <property type="protein sequence ID" value="KAJ9088659.1"/>
    <property type="molecule type" value="Genomic_DNA"/>
</dbReference>
<reference evidence="1" key="1">
    <citation type="submission" date="2022-04" db="EMBL/GenBank/DDBJ databases">
        <title>Genome of the entomopathogenic fungus Entomophthora muscae.</title>
        <authorList>
            <person name="Elya C."/>
            <person name="Lovett B.R."/>
            <person name="Lee E."/>
            <person name="Macias A.M."/>
            <person name="Hajek A.E."/>
            <person name="De Bivort B.L."/>
            <person name="Kasson M.T."/>
            <person name="De Fine Licht H.H."/>
            <person name="Stajich J.E."/>
        </authorList>
    </citation>
    <scope>NUCLEOTIDE SEQUENCE</scope>
    <source>
        <strain evidence="1">Berkeley</strain>
    </source>
</reference>
<proteinExistence type="predicted"/>
<dbReference type="Proteomes" id="UP001165960">
    <property type="component" value="Unassembled WGS sequence"/>
</dbReference>
<organism evidence="1 2">
    <name type="scientific">Entomophthora muscae</name>
    <dbReference type="NCBI Taxonomy" id="34485"/>
    <lineage>
        <taxon>Eukaryota</taxon>
        <taxon>Fungi</taxon>
        <taxon>Fungi incertae sedis</taxon>
        <taxon>Zoopagomycota</taxon>
        <taxon>Entomophthoromycotina</taxon>
        <taxon>Entomophthoromycetes</taxon>
        <taxon>Entomophthorales</taxon>
        <taxon>Entomophthoraceae</taxon>
        <taxon>Entomophthora</taxon>
    </lineage>
</organism>
<protein>
    <submittedName>
        <fullName evidence="1">Uncharacterized protein</fullName>
    </submittedName>
</protein>
<gene>
    <name evidence="1" type="ORF">DSO57_1020990</name>
</gene>
<evidence type="ECO:0000313" key="2">
    <source>
        <dbReference type="Proteomes" id="UP001165960"/>
    </source>
</evidence>
<keyword evidence="2" id="KW-1185">Reference proteome</keyword>
<name>A0ACC2UNF7_9FUNG</name>
<accession>A0ACC2UNF7</accession>
<sequence length="240" mass="25174">MRISTLGGSKLALVALLAGCALGPVIANSDGGRYIIATNVPTIDVGDAKLSPATQAQDPVTNVPQDPKPTRKSEPKDPTPTPTKSDPESKAESQAESTAESKLESKYQTQSKLAKSETVSGSKTLSPTETPKASGQSMITCVVENTCGSDAKCVRRCSHTPDPDVNLVQRTAGCLGRCNTTEIATISLASCYQKCIDGIFVDYPVSVPKLINVQGYVDSHAPCLRPGLVMLVLALVTLSL</sequence>
<evidence type="ECO:0000313" key="1">
    <source>
        <dbReference type="EMBL" id="KAJ9088659.1"/>
    </source>
</evidence>